<dbReference type="SUPFAM" id="SSF53383">
    <property type="entry name" value="PLP-dependent transferases"/>
    <property type="match status" value="1"/>
</dbReference>
<dbReference type="EC" id="5.4.3.8" evidence="7"/>
<dbReference type="CDD" id="cd00610">
    <property type="entry name" value="OAT_like"/>
    <property type="match status" value="1"/>
</dbReference>
<comment type="similarity">
    <text evidence="3 7">Belongs to the class-III pyridoxal-phosphate-dependent aminotransferase family. HemL subfamily.</text>
</comment>
<reference evidence="8 9" key="1">
    <citation type="submission" date="2013-10" db="EMBL/GenBank/DDBJ databases">
        <title>Salinisphaera japonica YTM-1 Genome Sequencing.</title>
        <authorList>
            <person name="Lai Q."/>
            <person name="Li C."/>
            <person name="Shao Z."/>
        </authorList>
    </citation>
    <scope>NUCLEOTIDE SEQUENCE [LARGE SCALE GENOMIC DNA]</scope>
    <source>
        <strain evidence="8 9">YTM-1</strain>
    </source>
</reference>
<dbReference type="Proteomes" id="UP000285310">
    <property type="component" value="Unassembled WGS sequence"/>
</dbReference>
<dbReference type="GO" id="GO:0042286">
    <property type="term" value="F:glutamate-1-semialdehyde 2,1-aminomutase activity"/>
    <property type="evidence" value="ECO:0007669"/>
    <property type="project" value="UniProtKB-UniRule"/>
</dbReference>
<comment type="caution">
    <text evidence="8">The sequence shown here is derived from an EMBL/GenBank/DDBJ whole genome shotgun (WGS) entry which is preliminary data.</text>
</comment>
<keyword evidence="9" id="KW-1185">Reference proteome</keyword>
<comment type="cofactor">
    <cofactor evidence="1 7">
        <name>pyridoxal 5'-phosphate</name>
        <dbReference type="ChEBI" id="CHEBI:597326"/>
    </cofactor>
</comment>
<dbReference type="PROSITE" id="PS00600">
    <property type="entry name" value="AA_TRANSFER_CLASS_3"/>
    <property type="match status" value="1"/>
</dbReference>
<dbReference type="InterPro" id="IPR005814">
    <property type="entry name" value="Aminotrans_3"/>
</dbReference>
<dbReference type="InterPro" id="IPR049704">
    <property type="entry name" value="Aminotrans_3_PPA_site"/>
</dbReference>
<dbReference type="EMBL" id="AYKG01000002">
    <property type="protein sequence ID" value="ROO32344.1"/>
    <property type="molecule type" value="Genomic_DNA"/>
</dbReference>
<dbReference type="NCBIfam" id="TIGR00713">
    <property type="entry name" value="hemL"/>
    <property type="match status" value="1"/>
</dbReference>
<evidence type="ECO:0000256" key="6">
    <source>
        <dbReference type="ARBA" id="ARBA00023244"/>
    </source>
</evidence>
<comment type="subunit">
    <text evidence="7">Homodimer.</text>
</comment>
<keyword evidence="7" id="KW-0963">Cytoplasm</keyword>
<evidence type="ECO:0000256" key="1">
    <source>
        <dbReference type="ARBA" id="ARBA00001933"/>
    </source>
</evidence>
<dbReference type="InterPro" id="IPR015424">
    <property type="entry name" value="PyrdxlP-dep_Trfase"/>
</dbReference>
<evidence type="ECO:0000313" key="9">
    <source>
        <dbReference type="Proteomes" id="UP000285310"/>
    </source>
</evidence>
<keyword evidence="5 7" id="KW-0413">Isomerase</keyword>
<dbReference type="InterPro" id="IPR015421">
    <property type="entry name" value="PyrdxlP-dep_Trfase_major"/>
</dbReference>
<dbReference type="GO" id="GO:0005737">
    <property type="term" value="C:cytoplasm"/>
    <property type="evidence" value="ECO:0007669"/>
    <property type="project" value="UniProtKB-SubCell"/>
</dbReference>
<evidence type="ECO:0000256" key="4">
    <source>
        <dbReference type="ARBA" id="ARBA00022898"/>
    </source>
</evidence>
<protein>
    <recommendedName>
        <fullName evidence="7">Glutamate-1-semialdehyde 2,1-aminomutase</fullName>
        <shortName evidence="7">GSA</shortName>
        <ecNumber evidence="7">5.4.3.8</ecNumber>
    </recommendedName>
    <alternativeName>
        <fullName evidence="7">Glutamate-1-semialdehyde aminotransferase</fullName>
        <shortName evidence="7">GSA-AT</shortName>
    </alternativeName>
</protein>
<dbReference type="Pfam" id="PF00202">
    <property type="entry name" value="Aminotran_3"/>
    <property type="match status" value="1"/>
</dbReference>
<comment type="pathway">
    <text evidence="2">Porphyrin-containing compound metabolism; protoporphyrin-IX biosynthesis; 5-aminolevulinate from L-glutamyl-tRNA(Glu): step 2/2.</text>
</comment>
<evidence type="ECO:0000256" key="3">
    <source>
        <dbReference type="ARBA" id="ARBA00008981"/>
    </source>
</evidence>
<dbReference type="InterPro" id="IPR015422">
    <property type="entry name" value="PyrdxlP-dep_Trfase_small"/>
</dbReference>
<keyword evidence="6 7" id="KW-0627">Porphyrin biosynthesis</keyword>
<evidence type="ECO:0000256" key="7">
    <source>
        <dbReference type="HAMAP-Rule" id="MF_00375"/>
    </source>
</evidence>
<comment type="subcellular location">
    <subcellularLocation>
        <location evidence="7">Cytoplasm</location>
    </subcellularLocation>
</comment>
<dbReference type="GO" id="GO:0030170">
    <property type="term" value="F:pyridoxal phosphate binding"/>
    <property type="evidence" value="ECO:0007669"/>
    <property type="project" value="InterPro"/>
</dbReference>
<dbReference type="FunCoup" id="A0A423Q1J7">
    <property type="interactions" value="587"/>
</dbReference>
<sequence length="438" mass="45480">MSQTHARPGPKSNEWFERAQKFTPGGVNSPARAFNGVGGGAPAFIDHAKGAWITDVDGNDYVDYVGSFGPMILGHADPRVVEAVQTQAAKGLSFGAPTGLEVQLAELITEMVASIESVRMVNSGTEAAMTAVRLSRGYTGRKKILKFAGNYHGHVDALLVNAGSGALTLGIPGSPGVPESVVADTLVATYNDLDSARQAFEQHGDDIACVMVEPVAGNMNCVPPVDGFLEGLRTLCTDYGALLVFDEVMTGFRVHPGCAQAYFGVTPDVTALGKIVGGGMPVGAVGGPAEVMKTLAPTGPVYQAGTLSGHPLGMAAGIATLEQIRGGAVHQAIEPQLDKLLAGLNERAQKHGVPFLTQSAGAMFGMFFTEAKTITRFDEVAACDLDAFSRFFHGLLDNGVYLAPAAFEAAFISRAHDDAAIQATLEAADKAFAAVAAG</sequence>
<dbReference type="GO" id="GO:0006782">
    <property type="term" value="P:protoporphyrinogen IX biosynthetic process"/>
    <property type="evidence" value="ECO:0007669"/>
    <property type="project" value="UniProtKB-UniRule"/>
</dbReference>
<gene>
    <name evidence="7" type="primary">hemL</name>
    <name evidence="8" type="ORF">SAJA_01670</name>
</gene>
<dbReference type="GO" id="GO:0008483">
    <property type="term" value="F:transaminase activity"/>
    <property type="evidence" value="ECO:0007669"/>
    <property type="project" value="InterPro"/>
</dbReference>
<comment type="catalytic activity">
    <reaction evidence="7">
        <text>(S)-4-amino-5-oxopentanoate = 5-aminolevulinate</text>
        <dbReference type="Rhea" id="RHEA:14265"/>
        <dbReference type="ChEBI" id="CHEBI:57501"/>
        <dbReference type="ChEBI" id="CHEBI:356416"/>
        <dbReference type="EC" id="5.4.3.8"/>
    </reaction>
</comment>
<evidence type="ECO:0000256" key="2">
    <source>
        <dbReference type="ARBA" id="ARBA00004819"/>
    </source>
</evidence>
<feature type="modified residue" description="N6-(pyridoxal phosphate)lysine" evidence="7">
    <location>
        <position position="274"/>
    </location>
</feature>
<name>A0A423Q1J7_9GAMM</name>
<dbReference type="PANTHER" id="PTHR43713">
    <property type="entry name" value="GLUTAMATE-1-SEMIALDEHYDE 2,1-AMINOMUTASE"/>
    <property type="match status" value="1"/>
</dbReference>
<dbReference type="NCBIfam" id="NF000818">
    <property type="entry name" value="PRK00062.1"/>
    <property type="match status" value="1"/>
</dbReference>
<dbReference type="HAMAP" id="MF_00375">
    <property type="entry name" value="HemL_aminotrans_3"/>
    <property type="match status" value="1"/>
</dbReference>
<dbReference type="FunFam" id="3.40.640.10:FF:000021">
    <property type="entry name" value="Glutamate-1-semialdehyde 2,1-aminomutase"/>
    <property type="match status" value="1"/>
</dbReference>
<dbReference type="PANTHER" id="PTHR43713:SF3">
    <property type="entry name" value="GLUTAMATE-1-SEMIALDEHYDE 2,1-AMINOMUTASE 1, CHLOROPLASTIC-RELATED"/>
    <property type="match status" value="1"/>
</dbReference>
<dbReference type="InParanoid" id="A0A423Q1J7"/>
<evidence type="ECO:0000256" key="5">
    <source>
        <dbReference type="ARBA" id="ARBA00023235"/>
    </source>
</evidence>
<dbReference type="OrthoDB" id="9801052at2"/>
<accession>A0A423Q1J7</accession>
<dbReference type="UniPathway" id="UPA00251">
    <property type="reaction ID" value="UER00317"/>
</dbReference>
<dbReference type="InterPro" id="IPR004639">
    <property type="entry name" value="4pyrrol_synth_GluAld_NH2Trfase"/>
</dbReference>
<evidence type="ECO:0000313" key="8">
    <source>
        <dbReference type="EMBL" id="ROO32344.1"/>
    </source>
</evidence>
<dbReference type="Gene3D" id="3.90.1150.10">
    <property type="entry name" value="Aspartate Aminotransferase, domain 1"/>
    <property type="match status" value="1"/>
</dbReference>
<dbReference type="Gene3D" id="3.40.640.10">
    <property type="entry name" value="Type I PLP-dependent aspartate aminotransferase-like (Major domain)"/>
    <property type="match status" value="1"/>
</dbReference>
<organism evidence="8 9">
    <name type="scientific">Salinisphaera japonica YTM-1</name>
    <dbReference type="NCBI Taxonomy" id="1209778"/>
    <lineage>
        <taxon>Bacteria</taxon>
        <taxon>Pseudomonadati</taxon>
        <taxon>Pseudomonadota</taxon>
        <taxon>Gammaproteobacteria</taxon>
        <taxon>Salinisphaerales</taxon>
        <taxon>Salinisphaeraceae</taxon>
        <taxon>Salinisphaera</taxon>
    </lineage>
</organism>
<dbReference type="AlphaFoldDB" id="A0A423Q1J7"/>
<proteinExistence type="inferred from homology"/>
<keyword evidence="4 7" id="KW-0663">Pyridoxal phosphate</keyword>
<dbReference type="RefSeq" id="WP_123656918.1">
    <property type="nucleotide sequence ID" value="NZ_AYKG01000002.1"/>
</dbReference>